<dbReference type="Pfam" id="PF00675">
    <property type="entry name" value="Peptidase_M16"/>
    <property type="match status" value="1"/>
</dbReference>
<evidence type="ECO:0000313" key="13">
    <source>
        <dbReference type="Proteomes" id="UP000344571"/>
    </source>
</evidence>
<evidence type="ECO:0000259" key="9">
    <source>
        <dbReference type="Pfam" id="PF05193"/>
    </source>
</evidence>
<accession>A0AA91U265</accession>
<reference evidence="11 13" key="2">
    <citation type="submission" date="2018-10" db="EMBL/GenBank/DDBJ databases">
        <title>Complete genome sequence of Pseudomonas pelagia strain Kongs-67.</title>
        <authorList>
            <person name="Sinha R.K."/>
            <person name="Krishnan K."/>
        </authorList>
    </citation>
    <scope>NUCLEOTIDE SEQUENCE [LARGE SCALE GENOMIC DNA]</scope>
    <source>
        <strain evidence="11 13">Kongs-67</strain>
    </source>
</reference>
<organism evidence="10 12">
    <name type="scientific">Halopseudomonas pelagia</name>
    <dbReference type="NCBI Taxonomy" id="553151"/>
    <lineage>
        <taxon>Bacteria</taxon>
        <taxon>Pseudomonadati</taxon>
        <taxon>Pseudomonadota</taxon>
        <taxon>Gammaproteobacteria</taxon>
        <taxon>Pseudomonadales</taxon>
        <taxon>Pseudomonadaceae</taxon>
        <taxon>Halopseudomonas</taxon>
    </lineage>
</organism>
<keyword evidence="5" id="KW-0482">Metalloprotease</keyword>
<sequence>MLRLKTSLGYFLLAVLASPVVADDARQPTHELTLDNGLKVIVREDHRAPVVVSQIWYKVGSSYEPPGQTGISHALEHMMFKGSKNLGPGESSRVLRSLGAEENAFTSRDYTAYYQVLSRDQLPIALEMEAERMHTATLPEDEFIREMEVIKEERRLRVDDNPNSLAYERYLTQAHIASPYAQPVIGWMHDIERLTVEDLRAWYTTHYVPGNAVLVIVGDVTLNEIKPLVEKHFAPIAAGPVPDHKKPLELPGGAEREVTLHLDVQLPSLLLSFNVPSLSTAAEAWEVHALRLLSGVLDGGYSARLASRLERGESIATSASASYSGFTRGDTLFTLNGLPNQARDISLEQLEAALWKEIDELKTTPPSSSELTRVKTQMIAADVYQQDSISHQATQIGQLESVGLPWTLIEEDAAALEAITPEQVSEVARRYLVSERLTRGHILPAASAAVDETDAGLPATGSPAAGSPAANTQQEESN</sequence>
<keyword evidence="7" id="KW-0732">Signal</keyword>
<evidence type="ECO:0000256" key="1">
    <source>
        <dbReference type="ARBA" id="ARBA00007261"/>
    </source>
</evidence>
<proteinExistence type="inferred from homology"/>
<feature type="domain" description="Peptidase M16 N-terminal" evidence="8">
    <location>
        <begin position="39"/>
        <end position="184"/>
    </location>
</feature>
<dbReference type="InterPro" id="IPR007863">
    <property type="entry name" value="Peptidase_M16_C"/>
</dbReference>
<evidence type="ECO:0000313" key="12">
    <source>
        <dbReference type="Proteomes" id="UP000243750"/>
    </source>
</evidence>
<evidence type="ECO:0000259" key="8">
    <source>
        <dbReference type="Pfam" id="PF00675"/>
    </source>
</evidence>
<name>A0AA91U265_9GAMM</name>
<comment type="similarity">
    <text evidence="1">Belongs to the peptidase M16 family.</text>
</comment>
<keyword evidence="3" id="KW-0378">Hydrolase</keyword>
<evidence type="ECO:0000256" key="2">
    <source>
        <dbReference type="ARBA" id="ARBA00022670"/>
    </source>
</evidence>
<dbReference type="GO" id="GO:0046872">
    <property type="term" value="F:metal ion binding"/>
    <property type="evidence" value="ECO:0007669"/>
    <property type="project" value="InterPro"/>
</dbReference>
<evidence type="ECO:0000256" key="5">
    <source>
        <dbReference type="ARBA" id="ARBA00023049"/>
    </source>
</evidence>
<dbReference type="InterPro" id="IPR050626">
    <property type="entry name" value="Peptidase_M16"/>
</dbReference>
<protein>
    <submittedName>
        <fullName evidence="11">Insulinase family protein</fullName>
    </submittedName>
    <submittedName>
        <fullName evidence="10">Peptidase M16</fullName>
    </submittedName>
</protein>
<dbReference type="AlphaFoldDB" id="A0AA91U265"/>
<evidence type="ECO:0000256" key="3">
    <source>
        <dbReference type="ARBA" id="ARBA00022801"/>
    </source>
</evidence>
<dbReference type="Proteomes" id="UP000344571">
    <property type="component" value="Chromosome"/>
</dbReference>
<reference evidence="10 12" key="1">
    <citation type="submission" date="2017-09" db="EMBL/GenBank/DDBJ databases">
        <title>Bacterial and phytoplankton interrelationship in Kongsfjorden, an Arctic fjord.</title>
        <authorList>
            <person name="Sinha R."/>
            <person name="Krishnan K."/>
        </authorList>
    </citation>
    <scope>NUCLEOTIDE SEQUENCE [LARGE SCALE GENOMIC DNA]</scope>
    <source>
        <strain evidence="10 12">58</strain>
    </source>
</reference>
<dbReference type="PANTHER" id="PTHR43690:SF17">
    <property type="entry name" value="PROTEIN YHJJ"/>
    <property type="match status" value="1"/>
</dbReference>
<dbReference type="EMBL" id="NWMT01000148">
    <property type="protein sequence ID" value="PCC99006.1"/>
    <property type="molecule type" value="Genomic_DNA"/>
</dbReference>
<dbReference type="RefSeq" id="WP_096346955.1">
    <property type="nucleotide sequence ID" value="NZ_CP033116.1"/>
</dbReference>
<dbReference type="Pfam" id="PF05193">
    <property type="entry name" value="Peptidase_M16_C"/>
    <property type="match status" value="1"/>
</dbReference>
<feature type="region of interest" description="Disordered" evidence="6">
    <location>
        <begin position="452"/>
        <end position="478"/>
    </location>
</feature>
<feature type="compositionally biased region" description="Low complexity" evidence="6">
    <location>
        <begin position="455"/>
        <end position="470"/>
    </location>
</feature>
<evidence type="ECO:0000256" key="7">
    <source>
        <dbReference type="SAM" id="SignalP"/>
    </source>
</evidence>
<gene>
    <name evidence="10" type="ORF">CO192_12680</name>
    <name evidence="11" type="ORF">EAO82_02810</name>
</gene>
<evidence type="ECO:0000313" key="11">
    <source>
        <dbReference type="EMBL" id="QFY55402.1"/>
    </source>
</evidence>
<keyword evidence="4" id="KW-0862">Zinc</keyword>
<feature type="domain" description="Peptidase M16 C-terminal" evidence="9">
    <location>
        <begin position="194"/>
        <end position="378"/>
    </location>
</feature>
<dbReference type="Proteomes" id="UP000243750">
    <property type="component" value="Unassembled WGS sequence"/>
</dbReference>
<evidence type="ECO:0000256" key="4">
    <source>
        <dbReference type="ARBA" id="ARBA00022833"/>
    </source>
</evidence>
<dbReference type="GO" id="GO:0006508">
    <property type="term" value="P:proteolysis"/>
    <property type="evidence" value="ECO:0007669"/>
    <property type="project" value="UniProtKB-KW"/>
</dbReference>
<keyword evidence="13" id="KW-1185">Reference proteome</keyword>
<feature type="chain" id="PRO_5041645601" evidence="7">
    <location>
        <begin position="23"/>
        <end position="478"/>
    </location>
</feature>
<evidence type="ECO:0000256" key="6">
    <source>
        <dbReference type="SAM" id="MobiDB-lite"/>
    </source>
</evidence>
<dbReference type="Gene3D" id="3.30.830.10">
    <property type="entry name" value="Metalloenzyme, LuxS/M16 peptidase-like"/>
    <property type="match status" value="2"/>
</dbReference>
<dbReference type="PANTHER" id="PTHR43690">
    <property type="entry name" value="NARDILYSIN"/>
    <property type="match status" value="1"/>
</dbReference>
<feature type="signal peptide" evidence="7">
    <location>
        <begin position="1"/>
        <end position="22"/>
    </location>
</feature>
<evidence type="ECO:0000313" key="10">
    <source>
        <dbReference type="EMBL" id="PCC99006.1"/>
    </source>
</evidence>
<dbReference type="EMBL" id="CP033116">
    <property type="protein sequence ID" value="QFY55402.1"/>
    <property type="molecule type" value="Genomic_DNA"/>
</dbReference>
<keyword evidence="2" id="KW-0645">Protease</keyword>
<dbReference type="SUPFAM" id="SSF63411">
    <property type="entry name" value="LuxS/MPP-like metallohydrolase"/>
    <property type="match status" value="2"/>
</dbReference>
<dbReference type="InterPro" id="IPR011249">
    <property type="entry name" value="Metalloenz_LuxS/M16"/>
</dbReference>
<dbReference type="GO" id="GO:0008237">
    <property type="term" value="F:metallopeptidase activity"/>
    <property type="evidence" value="ECO:0007669"/>
    <property type="project" value="UniProtKB-KW"/>
</dbReference>
<dbReference type="InterPro" id="IPR011765">
    <property type="entry name" value="Pept_M16_N"/>
</dbReference>